<dbReference type="AlphaFoldDB" id="A0A9W6W4Y9"/>
<organism evidence="1 2">
    <name type="scientific">Actinorhabdospora filicis</name>
    <dbReference type="NCBI Taxonomy" id="1785913"/>
    <lineage>
        <taxon>Bacteria</taxon>
        <taxon>Bacillati</taxon>
        <taxon>Actinomycetota</taxon>
        <taxon>Actinomycetes</taxon>
        <taxon>Micromonosporales</taxon>
        <taxon>Micromonosporaceae</taxon>
        <taxon>Actinorhabdospora</taxon>
    </lineage>
</organism>
<reference evidence="1" key="1">
    <citation type="submission" date="2023-03" db="EMBL/GenBank/DDBJ databases">
        <title>Actinorhabdospora filicis NBRC 111898.</title>
        <authorList>
            <person name="Ichikawa N."/>
            <person name="Sato H."/>
            <person name="Tonouchi N."/>
        </authorList>
    </citation>
    <scope>NUCLEOTIDE SEQUENCE</scope>
    <source>
        <strain evidence="1">NBRC 111898</strain>
    </source>
</reference>
<name>A0A9W6W4Y9_9ACTN</name>
<sequence>MSAPWTLLDAGGARVAELCVTGGDFPWLHGTIRPLPGFGPWAELPEVSDESVPPLSLVDDEGEAVTGFWIVRHGPAEVGWRFY</sequence>
<gene>
    <name evidence="1" type="ORF">Afil01_45990</name>
</gene>
<keyword evidence="2" id="KW-1185">Reference proteome</keyword>
<protein>
    <submittedName>
        <fullName evidence="1">Uncharacterized protein</fullName>
    </submittedName>
</protein>
<comment type="caution">
    <text evidence="1">The sequence shown here is derived from an EMBL/GenBank/DDBJ whole genome shotgun (WGS) entry which is preliminary data.</text>
</comment>
<proteinExistence type="predicted"/>
<dbReference type="RefSeq" id="WP_285664937.1">
    <property type="nucleotide sequence ID" value="NZ_BSTX01000003.1"/>
</dbReference>
<dbReference type="Proteomes" id="UP001165079">
    <property type="component" value="Unassembled WGS sequence"/>
</dbReference>
<evidence type="ECO:0000313" key="2">
    <source>
        <dbReference type="Proteomes" id="UP001165079"/>
    </source>
</evidence>
<dbReference type="EMBL" id="BSTX01000003">
    <property type="protein sequence ID" value="GLZ79792.1"/>
    <property type="molecule type" value="Genomic_DNA"/>
</dbReference>
<accession>A0A9W6W4Y9</accession>
<evidence type="ECO:0000313" key="1">
    <source>
        <dbReference type="EMBL" id="GLZ79792.1"/>
    </source>
</evidence>